<proteinExistence type="predicted"/>
<dbReference type="GeneID" id="36399560"/>
<dbReference type="Proteomes" id="UP000054928">
    <property type="component" value="Unassembled WGS sequence"/>
</dbReference>
<sequence>MPPAEEELGGDDHGVSPEDGVCSPSRDTDATAERWLRELRIGDCGIDEQRRAPWDRQ</sequence>
<name>A0A0P1A8K4_PLAHL</name>
<protein>
    <submittedName>
        <fullName evidence="2">Uncharacterized protein</fullName>
    </submittedName>
</protein>
<dbReference type="AlphaFoldDB" id="A0A0P1A8K4"/>
<dbReference type="EMBL" id="CCYD01000261">
    <property type="protein sequence ID" value="CEG37041.1"/>
    <property type="molecule type" value="Genomic_DNA"/>
</dbReference>
<evidence type="ECO:0000313" key="3">
    <source>
        <dbReference type="Proteomes" id="UP000054928"/>
    </source>
</evidence>
<evidence type="ECO:0000256" key="1">
    <source>
        <dbReference type="SAM" id="MobiDB-lite"/>
    </source>
</evidence>
<evidence type="ECO:0000313" key="2">
    <source>
        <dbReference type="EMBL" id="CEG37041.1"/>
    </source>
</evidence>
<accession>A0A0P1A8K4</accession>
<keyword evidence="3" id="KW-1185">Reference proteome</keyword>
<organism evidence="2 3">
    <name type="scientific">Plasmopara halstedii</name>
    <name type="common">Downy mildew of sunflower</name>
    <dbReference type="NCBI Taxonomy" id="4781"/>
    <lineage>
        <taxon>Eukaryota</taxon>
        <taxon>Sar</taxon>
        <taxon>Stramenopiles</taxon>
        <taxon>Oomycota</taxon>
        <taxon>Peronosporomycetes</taxon>
        <taxon>Peronosporales</taxon>
        <taxon>Peronosporaceae</taxon>
        <taxon>Plasmopara</taxon>
    </lineage>
</organism>
<reference evidence="3" key="1">
    <citation type="submission" date="2014-09" db="EMBL/GenBank/DDBJ databases">
        <authorList>
            <person name="Sharma Rahul"/>
            <person name="Thines Marco"/>
        </authorList>
    </citation>
    <scope>NUCLEOTIDE SEQUENCE [LARGE SCALE GENOMIC DNA]</scope>
</reference>
<feature type="region of interest" description="Disordered" evidence="1">
    <location>
        <begin position="1"/>
        <end position="30"/>
    </location>
</feature>
<dbReference type="RefSeq" id="XP_024573410.1">
    <property type="nucleotide sequence ID" value="XM_024722322.1"/>
</dbReference>